<protein>
    <submittedName>
        <fullName evidence="2">Uncharacterized protein</fullName>
    </submittedName>
</protein>
<dbReference type="Proteomes" id="UP001162483">
    <property type="component" value="Unassembled WGS sequence"/>
</dbReference>
<evidence type="ECO:0000313" key="2">
    <source>
        <dbReference type="EMBL" id="CAI9556610.1"/>
    </source>
</evidence>
<comment type="caution">
    <text evidence="2">The sequence shown here is derived from an EMBL/GenBank/DDBJ whole genome shotgun (WGS) entry which is preliminary data.</text>
</comment>
<feature type="compositionally biased region" description="Polar residues" evidence="1">
    <location>
        <begin position="1"/>
        <end position="10"/>
    </location>
</feature>
<sequence length="138" mass="14759">MLSNSETPQNLELHEPGKAVEKTKSPGVDPKQLAAELQKVSQQQTPSVVSSAMEKGSYIHSGTTSTGSSAVPSPGQPGSPSVSKKRHSSKSTEAIKPHSHPITGDIQVCKSQFLFFFTFICGIKHFGDIQGFFLGDNM</sequence>
<name>A0ABN9C958_9NEOB</name>
<feature type="compositionally biased region" description="Basic and acidic residues" evidence="1">
    <location>
        <begin position="12"/>
        <end position="24"/>
    </location>
</feature>
<feature type="compositionally biased region" description="Low complexity" evidence="1">
    <location>
        <begin position="38"/>
        <end position="51"/>
    </location>
</feature>
<feature type="compositionally biased region" description="Low complexity" evidence="1">
    <location>
        <begin position="67"/>
        <end position="82"/>
    </location>
</feature>
<feature type="region of interest" description="Disordered" evidence="1">
    <location>
        <begin position="1"/>
        <end position="102"/>
    </location>
</feature>
<feature type="non-terminal residue" evidence="2">
    <location>
        <position position="138"/>
    </location>
</feature>
<gene>
    <name evidence="2" type="ORF">SPARVUS_LOCUS4568635</name>
</gene>
<organism evidence="2 3">
    <name type="scientific">Staurois parvus</name>
    <dbReference type="NCBI Taxonomy" id="386267"/>
    <lineage>
        <taxon>Eukaryota</taxon>
        <taxon>Metazoa</taxon>
        <taxon>Chordata</taxon>
        <taxon>Craniata</taxon>
        <taxon>Vertebrata</taxon>
        <taxon>Euteleostomi</taxon>
        <taxon>Amphibia</taxon>
        <taxon>Batrachia</taxon>
        <taxon>Anura</taxon>
        <taxon>Neobatrachia</taxon>
        <taxon>Ranoidea</taxon>
        <taxon>Ranidae</taxon>
        <taxon>Staurois</taxon>
    </lineage>
</organism>
<reference evidence="2" key="1">
    <citation type="submission" date="2023-05" db="EMBL/GenBank/DDBJ databases">
        <authorList>
            <person name="Stuckert A."/>
        </authorList>
    </citation>
    <scope>NUCLEOTIDE SEQUENCE</scope>
</reference>
<proteinExistence type="predicted"/>
<dbReference type="InterPro" id="IPR052098">
    <property type="entry name" value="Presynaptic_Scaffold_Bsn/Pclo"/>
</dbReference>
<keyword evidence="3" id="KW-1185">Reference proteome</keyword>
<evidence type="ECO:0000256" key="1">
    <source>
        <dbReference type="SAM" id="MobiDB-lite"/>
    </source>
</evidence>
<dbReference type="PANTHER" id="PTHR14113:SF6">
    <property type="entry name" value="PROTEIN PICCOLO"/>
    <property type="match status" value="1"/>
</dbReference>
<evidence type="ECO:0000313" key="3">
    <source>
        <dbReference type="Proteomes" id="UP001162483"/>
    </source>
</evidence>
<accession>A0ABN9C958</accession>
<dbReference type="EMBL" id="CATNWA010008645">
    <property type="protein sequence ID" value="CAI9556610.1"/>
    <property type="molecule type" value="Genomic_DNA"/>
</dbReference>
<dbReference type="PANTHER" id="PTHR14113">
    <property type="entry name" value="PICCOLO/BASSOON"/>
    <property type="match status" value="1"/>
</dbReference>